<dbReference type="AlphaFoldDB" id="A0A0U1M317"/>
<feature type="compositionally biased region" description="Low complexity" evidence="1">
    <location>
        <begin position="277"/>
        <end position="301"/>
    </location>
</feature>
<organism evidence="3 4">
    <name type="scientific">Talaromyces islandicus</name>
    <name type="common">Penicillium islandicum</name>
    <dbReference type="NCBI Taxonomy" id="28573"/>
    <lineage>
        <taxon>Eukaryota</taxon>
        <taxon>Fungi</taxon>
        <taxon>Dikarya</taxon>
        <taxon>Ascomycota</taxon>
        <taxon>Pezizomycotina</taxon>
        <taxon>Eurotiomycetes</taxon>
        <taxon>Eurotiomycetidae</taxon>
        <taxon>Eurotiales</taxon>
        <taxon>Trichocomaceae</taxon>
        <taxon>Talaromyces</taxon>
        <taxon>Talaromyces sect. Islandici</taxon>
    </lineage>
</organism>
<reference evidence="3 4" key="1">
    <citation type="submission" date="2015-04" db="EMBL/GenBank/DDBJ databases">
        <authorList>
            <person name="Syromyatnikov M.Y."/>
            <person name="Popov V.N."/>
        </authorList>
    </citation>
    <scope>NUCLEOTIDE SEQUENCE [LARGE SCALE GENOMIC DNA]</scope>
    <source>
        <strain evidence="3">WF-38-12</strain>
    </source>
</reference>
<feature type="region of interest" description="Disordered" evidence="1">
    <location>
        <begin position="68"/>
        <end position="154"/>
    </location>
</feature>
<dbReference type="OMA" id="ANYENSY"/>
<feature type="region of interest" description="Disordered" evidence="1">
    <location>
        <begin position="277"/>
        <end position="318"/>
    </location>
</feature>
<gene>
    <name evidence="3" type="ORF">PISL3812_06821</name>
</gene>
<accession>A0A0U1M317</accession>
<dbReference type="EMBL" id="CVMT01000006">
    <property type="protein sequence ID" value="CRG89782.1"/>
    <property type="molecule type" value="Genomic_DNA"/>
</dbReference>
<dbReference type="InterPro" id="IPR054505">
    <property type="entry name" value="Myb_DNA-bind_8"/>
</dbReference>
<dbReference type="OrthoDB" id="3944408at2759"/>
<evidence type="ECO:0000259" key="2">
    <source>
        <dbReference type="Pfam" id="PF22980"/>
    </source>
</evidence>
<feature type="compositionally biased region" description="Basic and acidic residues" evidence="1">
    <location>
        <begin position="87"/>
        <end position="99"/>
    </location>
</feature>
<keyword evidence="4" id="KW-1185">Reference proteome</keyword>
<dbReference type="Proteomes" id="UP000054383">
    <property type="component" value="Unassembled WGS sequence"/>
</dbReference>
<proteinExistence type="predicted"/>
<evidence type="ECO:0000313" key="3">
    <source>
        <dbReference type="EMBL" id="CRG89782.1"/>
    </source>
</evidence>
<sequence length="336" mass="37108">MASSGLPTPRRSKTMPTEGHMTKFLYSILKQLDLKPIDWSLVATELEISNGHAARMRYSRFKQQMEGTVSVPRAAKQQPKKGVGKGDMAKGAKLGKEKAATISSGKGGESFVVSSKKRRASDQMVKQEMADSNPPVMRRQQMAESSSSSSFPPIPAKRMMAPNGMMLPVSSINNSNSSSNSTPFQYAVPLHSPGQMTVSPDEMMMMMMNHQYNYQQPSSHPHYVYDSINNADYTTDPFAQDSWNHHEYCFSGCCNPPPYPSSPNMYPSYQATLPTLSTSSTPFSSQQQQQPQIHPQLLQPQNVWVPVKQEGGGEGVSDELLVKVETGGDSEMRVDE</sequence>
<dbReference type="STRING" id="28573.A0A0U1M317"/>
<evidence type="ECO:0000256" key="1">
    <source>
        <dbReference type="SAM" id="MobiDB-lite"/>
    </source>
</evidence>
<protein>
    <recommendedName>
        <fullName evidence="2">Myb-like DNA-binding domain-containing protein</fullName>
    </recommendedName>
</protein>
<name>A0A0U1M317_TALIS</name>
<dbReference type="Pfam" id="PF22980">
    <property type="entry name" value="Myb_DNA-bind_8"/>
    <property type="match status" value="1"/>
</dbReference>
<feature type="domain" description="Myb-like DNA-binding" evidence="2">
    <location>
        <begin position="22"/>
        <end position="66"/>
    </location>
</feature>
<evidence type="ECO:0000313" key="4">
    <source>
        <dbReference type="Proteomes" id="UP000054383"/>
    </source>
</evidence>